<feature type="signal peptide" evidence="4">
    <location>
        <begin position="1"/>
        <end position="29"/>
    </location>
</feature>
<dbReference type="PANTHER" id="PTHR38340">
    <property type="entry name" value="S-LAYER PROTEIN"/>
    <property type="match status" value="1"/>
</dbReference>
<dbReference type="PRINTS" id="PR00313">
    <property type="entry name" value="CABNDNGRPT"/>
</dbReference>
<dbReference type="Pfam" id="PF00353">
    <property type="entry name" value="HemolysinCabind"/>
    <property type="match status" value="3"/>
</dbReference>
<comment type="subcellular location">
    <subcellularLocation>
        <location evidence="1">Secreted</location>
    </subcellularLocation>
</comment>
<dbReference type="InterPro" id="IPR050557">
    <property type="entry name" value="RTX_toxin/Mannuronan_C5-epim"/>
</dbReference>
<dbReference type="SUPFAM" id="SSF51120">
    <property type="entry name" value="beta-Roll"/>
    <property type="match status" value="2"/>
</dbReference>
<evidence type="ECO:0000256" key="3">
    <source>
        <dbReference type="SAM" id="MobiDB-lite"/>
    </source>
</evidence>
<sequence length="363" mass="37309">MPRLAWTAAAGITLTTMAAVGTVASPAQAATGGVASVTSTTRVQYKAASGKQNRVVITRSGRTITIDDQVAVTAGKGCKKVKGDRTKVRCTTPKAPTGVTIYTYDRYDVIVNDSDLRMKAYSGTGNDTVFGGSRRDEIQTGSGNDKADGRGGNDTLWGLTGNDTLRGGTGDDQLWGLEGNDRLYGDAGGDILEGGLGRDYLNAGDGNDSLRGDETQKPGTVAADLLLGGAGWDLVSYSERTRAVSIDADGVKGDDGQSGEHDSIGADVESFFGGSGNDRITGNAGDGSFSGGDGNDVIHGGAGNDYIAGGEGADKLYGDAGDDSLDGSDYDKQLADLLDGGANNAYGDHCEKATKDTRVRCEN</sequence>
<dbReference type="InterPro" id="IPR011049">
    <property type="entry name" value="Serralysin-like_metalloprot_C"/>
</dbReference>
<evidence type="ECO:0000313" key="6">
    <source>
        <dbReference type="Proteomes" id="UP001240150"/>
    </source>
</evidence>
<feature type="chain" id="PRO_5045347863" evidence="4">
    <location>
        <begin position="30"/>
        <end position="363"/>
    </location>
</feature>
<feature type="region of interest" description="Disordered" evidence="3">
    <location>
        <begin position="275"/>
        <end position="296"/>
    </location>
</feature>
<dbReference type="PANTHER" id="PTHR38340:SF1">
    <property type="entry name" value="S-LAYER PROTEIN"/>
    <property type="match status" value="1"/>
</dbReference>
<keyword evidence="4" id="KW-0732">Signal</keyword>
<protein>
    <submittedName>
        <fullName evidence="5">Calcium-binding protein</fullName>
    </submittedName>
</protein>
<feature type="compositionally biased region" description="Gly residues" evidence="3">
    <location>
        <begin position="284"/>
        <end position="294"/>
    </location>
</feature>
<dbReference type="Gene3D" id="2.150.10.10">
    <property type="entry name" value="Serralysin-like metalloprotease, C-terminal"/>
    <property type="match status" value="2"/>
</dbReference>
<keyword evidence="2" id="KW-0964">Secreted</keyword>
<name>A0ABY8WFG2_9ACTN</name>
<evidence type="ECO:0000256" key="4">
    <source>
        <dbReference type="SAM" id="SignalP"/>
    </source>
</evidence>
<keyword evidence="6" id="KW-1185">Reference proteome</keyword>
<dbReference type="InterPro" id="IPR018511">
    <property type="entry name" value="Hemolysin-typ_Ca-bd_CS"/>
</dbReference>
<evidence type="ECO:0000313" key="5">
    <source>
        <dbReference type="EMBL" id="WIM96383.1"/>
    </source>
</evidence>
<proteinExistence type="predicted"/>
<accession>A0ABY8WFG2</accession>
<organism evidence="5 6">
    <name type="scientific">Actinoplanes oblitus</name>
    <dbReference type="NCBI Taxonomy" id="3040509"/>
    <lineage>
        <taxon>Bacteria</taxon>
        <taxon>Bacillati</taxon>
        <taxon>Actinomycetota</taxon>
        <taxon>Actinomycetes</taxon>
        <taxon>Micromonosporales</taxon>
        <taxon>Micromonosporaceae</taxon>
        <taxon>Actinoplanes</taxon>
    </lineage>
</organism>
<reference evidence="5 6" key="1">
    <citation type="submission" date="2023-06" db="EMBL/GenBank/DDBJ databases">
        <authorList>
            <person name="Yushchuk O."/>
            <person name="Binda E."/>
            <person name="Ruckert-Reed C."/>
            <person name="Fedorenko V."/>
            <person name="Kalinowski J."/>
            <person name="Marinelli F."/>
        </authorList>
    </citation>
    <scope>NUCLEOTIDE SEQUENCE [LARGE SCALE GENOMIC DNA]</scope>
    <source>
        <strain evidence="5 6">NRRL 3884</strain>
    </source>
</reference>
<dbReference type="EMBL" id="CP126980">
    <property type="protein sequence ID" value="WIM96383.1"/>
    <property type="molecule type" value="Genomic_DNA"/>
</dbReference>
<gene>
    <name evidence="5" type="ORF">ACTOB_008575</name>
</gene>
<dbReference type="PROSITE" id="PS00330">
    <property type="entry name" value="HEMOLYSIN_CALCIUM"/>
    <property type="match status" value="2"/>
</dbReference>
<evidence type="ECO:0000256" key="1">
    <source>
        <dbReference type="ARBA" id="ARBA00004613"/>
    </source>
</evidence>
<evidence type="ECO:0000256" key="2">
    <source>
        <dbReference type="ARBA" id="ARBA00022525"/>
    </source>
</evidence>
<dbReference type="RefSeq" id="WP_284917665.1">
    <property type="nucleotide sequence ID" value="NZ_CP126980.1"/>
</dbReference>
<dbReference type="Proteomes" id="UP001240150">
    <property type="component" value="Chromosome"/>
</dbReference>
<dbReference type="InterPro" id="IPR001343">
    <property type="entry name" value="Hemolysn_Ca-bd"/>
</dbReference>
<feature type="region of interest" description="Disordered" evidence="3">
    <location>
        <begin position="130"/>
        <end position="163"/>
    </location>
</feature>